<evidence type="ECO:0000259" key="8">
    <source>
        <dbReference type="PROSITE" id="PS50893"/>
    </source>
</evidence>
<feature type="transmembrane region" description="Helical" evidence="7">
    <location>
        <begin position="280"/>
        <end position="301"/>
    </location>
</feature>
<keyword evidence="2 7" id="KW-0812">Transmembrane</keyword>
<proteinExistence type="predicted"/>
<dbReference type="InterPro" id="IPR027417">
    <property type="entry name" value="P-loop_NTPase"/>
</dbReference>
<dbReference type="SMART" id="SM00382">
    <property type="entry name" value="AAA"/>
    <property type="match status" value="1"/>
</dbReference>
<evidence type="ECO:0000256" key="2">
    <source>
        <dbReference type="ARBA" id="ARBA00022692"/>
    </source>
</evidence>
<evidence type="ECO:0000256" key="6">
    <source>
        <dbReference type="ARBA" id="ARBA00023136"/>
    </source>
</evidence>
<evidence type="ECO:0000256" key="1">
    <source>
        <dbReference type="ARBA" id="ARBA00004651"/>
    </source>
</evidence>
<protein>
    <submittedName>
        <fullName evidence="10">ATP-binding cassette domain-containing protein</fullName>
    </submittedName>
</protein>
<dbReference type="InterPro" id="IPR003593">
    <property type="entry name" value="AAA+_ATPase"/>
</dbReference>
<evidence type="ECO:0000256" key="4">
    <source>
        <dbReference type="ARBA" id="ARBA00022840"/>
    </source>
</evidence>
<organism evidence="10 11">
    <name type="scientific">Paracoccus stylophorae</name>
    <dbReference type="NCBI Taxonomy" id="659350"/>
    <lineage>
        <taxon>Bacteria</taxon>
        <taxon>Pseudomonadati</taxon>
        <taxon>Pseudomonadota</taxon>
        <taxon>Alphaproteobacteria</taxon>
        <taxon>Rhodobacterales</taxon>
        <taxon>Paracoccaceae</taxon>
        <taxon>Paracoccus</taxon>
    </lineage>
</organism>
<keyword evidence="3" id="KW-0547">Nucleotide-binding</keyword>
<evidence type="ECO:0000313" key="11">
    <source>
        <dbReference type="Proteomes" id="UP001218412"/>
    </source>
</evidence>
<feature type="domain" description="ABC transporter" evidence="8">
    <location>
        <begin position="338"/>
        <end position="526"/>
    </location>
</feature>
<keyword evidence="4 10" id="KW-0067">ATP-binding</keyword>
<dbReference type="SUPFAM" id="SSF52540">
    <property type="entry name" value="P-loop containing nucleoside triphosphate hydrolases"/>
    <property type="match status" value="1"/>
</dbReference>
<dbReference type="InterPro" id="IPR003439">
    <property type="entry name" value="ABC_transporter-like_ATP-bd"/>
</dbReference>
<comment type="subcellular location">
    <subcellularLocation>
        <location evidence="1">Cell membrane</location>
        <topology evidence="1">Multi-pass membrane protein</topology>
    </subcellularLocation>
</comment>
<gene>
    <name evidence="10" type="ORF">JHW45_07430</name>
</gene>
<dbReference type="PANTHER" id="PTHR24221:SF654">
    <property type="entry name" value="ATP-BINDING CASSETTE SUB-FAMILY B MEMBER 6"/>
    <property type="match status" value="1"/>
</dbReference>
<keyword evidence="5 7" id="KW-1133">Transmembrane helix</keyword>
<dbReference type="InterPro" id="IPR011527">
    <property type="entry name" value="ABC1_TM_dom"/>
</dbReference>
<feature type="transmembrane region" description="Helical" evidence="7">
    <location>
        <begin position="251"/>
        <end position="274"/>
    </location>
</feature>
<dbReference type="PROSITE" id="PS50929">
    <property type="entry name" value="ABC_TM1F"/>
    <property type="match status" value="1"/>
</dbReference>
<dbReference type="InterPro" id="IPR017871">
    <property type="entry name" value="ABC_transporter-like_CS"/>
</dbReference>
<evidence type="ECO:0000256" key="7">
    <source>
        <dbReference type="SAM" id="Phobius"/>
    </source>
</evidence>
<dbReference type="Gene3D" id="3.40.50.300">
    <property type="entry name" value="P-loop containing nucleotide triphosphate hydrolases"/>
    <property type="match status" value="1"/>
</dbReference>
<dbReference type="RefSeq" id="WP_272860255.1">
    <property type="nucleotide sequence ID" value="NZ_CP067134.1"/>
</dbReference>
<keyword evidence="6 7" id="KW-0472">Membrane</keyword>
<feature type="transmembrane region" description="Helical" evidence="7">
    <location>
        <begin position="139"/>
        <end position="159"/>
    </location>
</feature>
<reference evidence="10 11" key="1">
    <citation type="submission" date="2021-01" db="EMBL/GenBank/DDBJ databases">
        <title>Biogeographic distribution of Paracoccus.</title>
        <authorList>
            <person name="Hollensteiner J."/>
            <person name="Leineberger J."/>
            <person name="Brinkhoff T."/>
            <person name="Daniel R."/>
        </authorList>
    </citation>
    <scope>NUCLEOTIDE SEQUENCE [LARGE SCALE GENOMIC DNA]</scope>
    <source>
        <strain evidence="10 11">LMG25392</strain>
    </source>
</reference>
<dbReference type="PANTHER" id="PTHR24221">
    <property type="entry name" value="ATP-BINDING CASSETTE SUB-FAMILY B"/>
    <property type="match status" value="1"/>
</dbReference>
<dbReference type="Gene3D" id="1.20.1560.10">
    <property type="entry name" value="ABC transporter type 1, transmembrane domain"/>
    <property type="match status" value="1"/>
</dbReference>
<dbReference type="GO" id="GO:0005524">
    <property type="term" value="F:ATP binding"/>
    <property type="evidence" value="ECO:0007669"/>
    <property type="project" value="UniProtKB-KW"/>
</dbReference>
<feature type="transmembrane region" description="Helical" evidence="7">
    <location>
        <begin position="21"/>
        <end position="38"/>
    </location>
</feature>
<dbReference type="InterPro" id="IPR036640">
    <property type="entry name" value="ABC1_TM_sf"/>
</dbReference>
<keyword evidence="11" id="KW-1185">Reference proteome</keyword>
<dbReference type="Proteomes" id="UP001218412">
    <property type="component" value="Chromosome"/>
</dbReference>
<dbReference type="Pfam" id="PF00005">
    <property type="entry name" value="ABC_tran"/>
    <property type="match status" value="1"/>
</dbReference>
<evidence type="ECO:0000256" key="5">
    <source>
        <dbReference type="ARBA" id="ARBA00022989"/>
    </source>
</evidence>
<feature type="transmembrane region" description="Helical" evidence="7">
    <location>
        <begin position="44"/>
        <end position="62"/>
    </location>
</feature>
<feature type="transmembrane region" description="Helical" evidence="7">
    <location>
        <begin position="165"/>
        <end position="189"/>
    </location>
</feature>
<dbReference type="PROSITE" id="PS00211">
    <property type="entry name" value="ABC_TRANSPORTER_1"/>
    <property type="match status" value="1"/>
</dbReference>
<feature type="domain" description="ABC transmembrane type-1" evidence="9">
    <location>
        <begin position="22"/>
        <end position="309"/>
    </location>
</feature>
<evidence type="ECO:0000313" key="10">
    <source>
        <dbReference type="EMBL" id="WCR12152.1"/>
    </source>
</evidence>
<evidence type="ECO:0000256" key="3">
    <source>
        <dbReference type="ARBA" id="ARBA00022741"/>
    </source>
</evidence>
<name>A0ABY7SYM0_9RHOB</name>
<accession>A0ABY7SYM0</accession>
<dbReference type="EMBL" id="CP067134">
    <property type="protein sequence ID" value="WCR12152.1"/>
    <property type="molecule type" value="Genomic_DNA"/>
</dbReference>
<dbReference type="InterPro" id="IPR039421">
    <property type="entry name" value="Type_1_exporter"/>
</dbReference>
<dbReference type="SUPFAM" id="SSF90123">
    <property type="entry name" value="ABC transporter transmembrane region"/>
    <property type="match status" value="1"/>
</dbReference>
<dbReference type="PROSITE" id="PS50893">
    <property type="entry name" value="ABC_TRANSPORTER_2"/>
    <property type="match status" value="1"/>
</dbReference>
<evidence type="ECO:0000259" key="9">
    <source>
        <dbReference type="PROSITE" id="PS50929"/>
    </source>
</evidence>
<sequence>MIALRHILSLIWTEQRRAMRRGLALSVLVTLFGVGLLALSGWFIVAAGIAGLAGMGATFDVFRPSAGVRFLAMARTAGRYGERLLTHDATLKALTSLRVRLLDGLSGAEFGLLSRLRGGQALNRLTLDVDALDGLAIRLVFPALAGVISALVALIALWWLVAPPIALWVVGAPVLGGLAVLGLSARAALPHSVRAETRQQDLRAGVIDHLRGRAVLAVSGRLPSARAALLDLDRDARSAAMAQSRIEWRAAAILQAVTAVALSGTLLICARHVASGRIGAAQAALALFATLSLAELSAGLLRGAVELGRMRDAARRVVPLLAATAPPPAPPARPGAGVQATSLSVAAQPGLAPLIADLDLHVRPGETVAITGASGRGKTALLNTLAGLVPPSAGLVRIGGRLGYLTQRPALIAGSVRDTLALAAPQAGDATLRQVLDLCALDVALDRQLGEGGSGLSGGQARRLAMARVLIRRPDVLLLDEPTEGLDRAAAARMMAGMRRWLPDAAVLIAAHRDLDLAAADRTLRL</sequence>